<accession>A0A813L7N0</accession>
<evidence type="ECO:0000256" key="1">
    <source>
        <dbReference type="SAM" id="MobiDB-lite"/>
    </source>
</evidence>
<sequence>AHPGMVRRAFSLESKEASSGPEVRSGRTSASSSSSKTEDPLERLLASRRVPAGPWYASFVVQRCRAALSSFLAETLPAGAPSFLLP</sequence>
<dbReference type="AlphaFoldDB" id="A0A813L7N0"/>
<gene>
    <name evidence="2" type="ORF">PGLA2088_LOCUS39460</name>
</gene>
<evidence type="ECO:0000313" key="2">
    <source>
        <dbReference type="EMBL" id="CAE8717264.1"/>
    </source>
</evidence>
<evidence type="ECO:0000313" key="3">
    <source>
        <dbReference type="Proteomes" id="UP000626109"/>
    </source>
</evidence>
<feature type="non-terminal residue" evidence="2">
    <location>
        <position position="1"/>
    </location>
</feature>
<dbReference type="EMBL" id="CAJNNW010033131">
    <property type="protein sequence ID" value="CAE8717264.1"/>
    <property type="molecule type" value="Genomic_DNA"/>
</dbReference>
<proteinExistence type="predicted"/>
<reference evidence="2" key="1">
    <citation type="submission" date="2021-02" db="EMBL/GenBank/DDBJ databases">
        <authorList>
            <person name="Dougan E. K."/>
            <person name="Rhodes N."/>
            <person name="Thang M."/>
            <person name="Chan C."/>
        </authorList>
    </citation>
    <scope>NUCLEOTIDE SEQUENCE</scope>
</reference>
<dbReference type="Proteomes" id="UP000626109">
    <property type="component" value="Unassembled WGS sequence"/>
</dbReference>
<organism evidence="2 3">
    <name type="scientific">Polarella glacialis</name>
    <name type="common">Dinoflagellate</name>
    <dbReference type="NCBI Taxonomy" id="89957"/>
    <lineage>
        <taxon>Eukaryota</taxon>
        <taxon>Sar</taxon>
        <taxon>Alveolata</taxon>
        <taxon>Dinophyceae</taxon>
        <taxon>Suessiales</taxon>
        <taxon>Suessiaceae</taxon>
        <taxon>Polarella</taxon>
    </lineage>
</organism>
<feature type="region of interest" description="Disordered" evidence="1">
    <location>
        <begin position="1"/>
        <end position="42"/>
    </location>
</feature>
<comment type="caution">
    <text evidence="2">The sequence shown here is derived from an EMBL/GenBank/DDBJ whole genome shotgun (WGS) entry which is preliminary data.</text>
</comment>
<name>A0A813L7N0_POLGL</name>
<feature type="non-terminal residue" evidence="2">
    <location>
        <position position="86"/>
    </location>
</feature>
<protein>
    <submittedName>
        <fullName evidence="2">Uncharacterized protein</fullName>
    </submittedName>
</protein>